<gene>
    <name evidence="1" type="ORF">NE695_02325</name>
</gene>
<protein>
    <submittedName>
        <fullName evidence="1">Inositol monophosphatase</fullName>
    </submittedName>
</protein>
<dbReference type="PANTHER" id="PTHR20854:SF4">
    <property type="entry name" value="INOSITOL-1-MONOPHOSPHATASE-RELATED"/>
    <property type="match status" value="1"/>
</dbReference>
<proteinExistence type="predicted"/>
<reference evidence="1 2" key="1">
    <citation type="submission" date="2022-06" db="EMBL/GenBank/DDBJ databases">
        <title>Isolation of gut microbiota from human fecal samples.</title>
        <authorList>
            <person name="Pamer E.G."/>
            <person name="Barat B."/>
            <person name="Waligurski E."/>
            <person name="Medina S."/>
            <person name="Paddock L."/>
            <person name="Mostad J."/>
        </authorList>
    </citation>
    <scope>NUCLEOTIDE SEQUENCE [LARGE SCALE GENOMIC DNA]</scope>
    <source>
        <strain evidence="1 2">DFI.9.73</strain>
    </source>
</reference>
<sequence length="270" mass="30303">MTDSLPALAGFARVLVLDCGARLREKRTKNDFSIWKKTGHNDIVTEHDLWAQKFLSGQILSRYPDHGILGEEETARLSSSPWRWVIDPIDGTTNYCQFGRGYAISLALLRNGRPVYGFVLDVERGKLFEGGSSETPAGQTSGEPPEEGILHIGFQTMRDFSLLGADPYALAECFRGVRYRGCASLELCGIGEEHAGFYVNSHLKLWDFAAAYPILRSRGCHVFACELSENRYFVCGFRSMELYCQCEPFFPEQVRRKLNKNGGDPFHAAN</sequence>
<name>A0ABT1RVQ1_9FIRM</name>
<dbReference type="SUPFAM" id="SSF56655">
    <property type="entry name" value="Carbohydrate phosphatase"/>
    <property type="match status" value="1"/>
</dbReference>
<comment type="caution">
    <text evidence="1">The sequence shown here is derived from an EMBL/GenBank/DDBJ whole genome shotgun (WGS) entry which is preliminary data.</text>
</comment>
<organism evidence="1 2">
    <name type="scientific">Neglectibacter timonensis</name>
    <dbReference type="NCBI Taxonomy" id="1776382"/>
    <lineage>
        <taxon>Bacteria</taxon>
        <taxon>Bacillati</taxon>
        <taxon>Bacillota</taxon>
        <taxon>Clostridia</taxon>
        <taxon>Eubacteriales</taxon>
        <taxon>Oscillospiraceae</taxon>
        <taxon>Neglectibacter</taxon>
    </lineage>
</organism>
<dbReference type="EMBL" id="JANFZH010000003">
    <property type="protein sequence ID" value="MCQ4838747.1"/>
    <property type="molecule type" value="Genomic_DNA"/>
</dbReference>
<dbReference type="GeneID" id="90533916"/>
<keyword evidence="2" id="KW-1185">Reference proteome</keyword>
<dbReference type="PRINTS" id="PR00377">
    <property type="entry name" value="IMPHPHTASES"/>
</dbReference>
<dbReference type="Gene3D" id="3.30.540.10">
    <property type="entry name" value="Fructose-1,6-Bisphosphatase, subunit A, domain 1"/>
    <property type="match status" value="1"/>
</dbReference>
<dbReference type="Gene3D" id="3.40.190.80">
    <property type="match status" value="1"/>
</dbReference>
<evidence type="ECO:0000313" key="2">
    <source>
        <dbReference type="Proteomes" id="UP001524473"/>
    </source>
</evidence>
<dbReference type="RefSeq" id="WP_066867402.1">
    <property type="nucleotide sequence ID" value="NZ_CABKVV010000014.1"/>
</dbReference>
<dbReference type="CDD" id="cd01637">
    <property type="entry name" value="IMPase_like"/>
    <property type="match status" value="1"/>
</dbReference>
<dbReference type="PANTHER" id="PTHR20854">
    <property type="entry name" value="INOSITOL MONOPHOSPHATASE"/>
    <property type="match status" value="1"/>
</dbReference>
<dbReference type="Proteomes" id="UP001524473">
    <property type="component" value="Unassembled WGS sequence"/>
</dbReference>
<dbReference type="InterPro" id="IPR000760">
    <property type="entry name" value="Inositol_monophosphatase-like"/>
</dbReference>
<dbReference type="Pfam" id="PF00459">
    <property type="entry name" value="Inositol_P"/>
    <property type="match status" value="1"/>
</dbReference>
<evidence type="ECO:0000313" key="1">
    <source>
        <dbReference type="EMBL" id="MCQ4838747.1"/>
    </source>
</evidence>
<accession>A0ABT1RVQ1</accession>